<evidence type="ECO:0000256" key="1">
    <source>
        <dbReference type="SAM" id="Phobius"/>
    </source>
</evidence>
<name>A0A804HQI9_MUSAM</name>
<evidence type="ECO:0000313" key="3">
    <source>
        <dbReference type="Proteomes" id="UP000012960"/>
    </source>
</evidence>
<dbReference type="Pfam" id="PF12352">
    <property type="entry name" value="V-SNARE_C"/>
    <property type="match status" value="1"/>
</dbReference>
<sequence>MADTLAVSADQRARLLMSTERLNKSSDRIKESIRSTLESEEVGVSVLQGLDQQGQPLLHAHLTVCFCVNLLVLMTASCTFFHGLIFHFQCHL</sequence>
<keyword evidence="1" id="KW-0472">Membrane</keyword>
<accession>A0A804HQI9</accession>
<keyword evidence="3" id="KW-1185">Reference proteome</keyword>
<dbReference type="AlphaFoldDB" id="A0A804HQI9"/>
<proteinExistence type="predicted"/>
<keyword evidence="1" id="KW-1133">Transmembrane helix</keyword>
<dbReference type="Gene3D" id="1.20.5.110">
    <property type="match status" value="1"/>
</dbReference>
<dbReference type="InParanoid" id="A0A804HQI9"/>
<feature type="transmembrane region" description="Helical" evidence="1">
    <location>
        <begin position="60"/>
        <end position="86"/>
    </location>
</feature>
<organism evidence="2 3">
    <name type="scientific">Musa acuminata subsp. malaccensis</name>
    <name type="common">Wild banana</name>
    <name type="synonym">Musa malaccensis</name>
    <dbReference type="NCBI Taxonomy" id="214687"/>
    <lineage>
        <taxon>Eukaryota</taxon>
        <taxon>Viridiplantae</taxon>
        <taxon>Streptophyta</taxon>
        <taxon>Embryophyta</taxon>
        <taxon>Tracheophyta</taxon>
        <taxon>Spermatophyta</taxon>
        <taxon>Magnoliopsida</taxon>
        <taxon>Liliopsida</taxon>
        <taxon>Zingiberales</taxon>
        <taxon>Musaceae</taxon>
        <taxon>Musa</taxon>
    </lineage>
</organism>
<dbReference type="Gramene" id="Ma01_t05300.1">
    <property type="protein sequence ID" value="Ma01_p05300.1"/>
    <property type="gene ID" value="Ma01_g05300"/>
</dbReference>
<dbReference type="Proteomes" id="UP000012960">
    <property type="component" value="Unplaced"/>
</dbReference>
<dbReference type="EnsemblPlants" id="Ma01_t05300.1">
    <property type="protein sequence ID" value="Ma01_p05300.1"/>
    <property type="gene ID" value="Ma01_g05300"/>
</dbReference>
<reference evidence="2" key="1">
    <citation type="submission" date="2021-05" db="UniProtKB">
        <authorList>
            <consortium name="EnsemblPlants"/>
        </authorList>
    </citation>
    <scope>IDENTIFICATION</scope>
    <source>
        <strain evidence="2">subsp. malaccensis</strain>
    </source>
</reference>
<keyword evidence="1" id="KW-0812">Transmembrane</keyword>
<dbReference type="SUPFAM" id="SSF58038">
    <property type="entry name" value="SNARE fusion complex"/>
    <property type="match status" value="1"/>
</dbReference>
<evidence type="ECO:0000313" key="2">
    <source>
        <dbReference type="EnsemblPlants" id="Ma01_p05300.1"/>
    </source>
</evidence>
<protein>
    <submittedName>
        <fullName evidence="2">Uncharacterized protein</fullName>
    </submittedName>
</protein>